<evidence type="ECO:0000256" key="2">
    <source>
        <dbReference type="ARBA" id="ARBA00009712"/>
    </source>
</evidence>
<evidence type="ECO:0000256" key="5">
    <source>
        <dbReference type="ARBA" id="ARBA00023004"/>
    </source>
</evidence>
<dbReference type="GO" id="GO:0005506">
    <property type="term" value="F:iron ion binding"/>
    <property type="evidence" value="ECO:0007669"/>
    <property type="project" value="InterPro"/>
</dbReference>
<feature type="binding site" evidence="7">
    <location>
        <position position="349"/>
    </location>
    <ligand>
        <name>Fe cation</name>
        <dbReference type="ChEBI" id="CHEBI:24875"/>
    </ligand>
</feature>
<dbReference type="PROSITE" id="PS51410">
    <property type="entry name" value="BH4_AAA_HYDROXYL_2"/>
    <property type="match status" value="1"/>
</dbReference>
<dbReference type="SUPFAM" id="SSF55021">
    <property type="entry name" value="ACT-like"/>
    <property type="match status" value="1"/>
</dbReference>
<keyword evidence="4" id="KW-0560">Oxidoreductase</keyword>
<evidence type="ECO:0000256" key="8">
    <source>
        <dbReference type="PIRSR" id="PIRSR601273-2"/>
    </source>
</evidence>
<dbReference type="InterPro" id="IPR005963">
    <property type="entry name" value="Trp_5_mOase"/>
</dbReference>
<proteinExistence type="inferred from homology"/>
<dbReference type="SUPFAM" id="SSF56534">
    <property type="entry name" value="Aromatic aminoacid monoxygenases, catalytic and oligomerization domains"/>
    <property type="match status" value="1"/>
</dbReference>
<dbReference type="InterPro" id="IPR045865">
    <property type="entry name" value="ACT-like_dom_sf"/>
</dbReference>
<keyword evidence="6" id="KW-0503">Monooxygenase</keyword>
<reference evidence="11" key="2">
    <citation type="submission" date="2023-11" db="UniProtKB">
        <authorList>
            <consortium name="WormBaseParasite"/>
        </authorList>
    </citation>
    <scope>IDENTIFICATION</scope>
</reference>
<dbReference type="Gene3D" id="1.10.800.10">
    <property type="entry name" value="Aromatic amino acid hydroxylase"/>
    <property type="match status" value="1"/>
</dbReference>
<dbReference type="GO" id="GO:0009072">
    <property type="term" value="P:aromatic amino acid metabolic process"/>
    <property type="evidence" value="ECO:0007669"/>
    <property type="project" value="InterPro"/>
</dbReference>
<name>A0AA85JMW4_TRIRE</name>
<evidence type="ECO:0000259" key="9">
    <source>
        <dbReference type="PROSITE" id="PS51410"/>
    </source>
</evidence>
<dbReference type="Pfam" id="PF00351">
    <property type="entry name" value="Biopterin_H"/>
    <property type="match status" value="1"/>
</dbReference>
<dbReference type="InterPro" id="IPR018301">
    <property type="entry name" value="ArAA_hydroxylase_Fe/CU_BS"/>
</dbReference>
<evidence type="ECO:0000256" key="4">
    <source>
        <dbReference type="ARBA" id="ARBA00023002"/>
    </source>
</evidence>
<keyword evidence="5 7" id="KW-0408">Iron</keyword>
<keyword evidence="10" id="KW-1185">Reference proteome</keyword>
<comment type="similarity">
    <text evidence="2">Belongs to the biopterin-dependent aromatic amino acid hydroxylase family.</text>
</comment>
<dbReference type="InterPro" id="IPR036951">
    <property type="entry name" value="ArAA_hydroxylase_sf"/>
</dbReference>
<dbReference type="InterPro" id="IPR019774">
    <property type="entry name" value="Aromatic-AA_hydroxylase_C"/>
</dbReference>
<dbReference type="GO" id="GO:0004510">
    <property type="term" value="F:tryptophan 5-monooxygenase activity"/>
    <property type="evidence" value="ECO:0007669"/>
    <property type="project" value="InterPro"/>
</dbReference>
<evidence type="ECO:0000256" key="6">
    <source>
        <dbReference type="ARBA" id="ARBA00023033"/>
    </source>
</evidence>
<organism evidence="10 11">
    <name type="scientific">Trichobilharzia regenti</name>
    <name type="common">Nasal bird schistosome</name>
    <dbReference type="NCBI Taxonomy" id="157069"/>
    <lineage>
        <taxon>Eukaryota</taxon>
        <taxon>Metazoa</taxon>
        <taxon>Spiralia</taxon>
        <taxon>Lophotrochozoa</taxon>
        <taxon>Platyhelminthes</taxon>
        <taxon>Trematoda</taxon>
        <taxon>Digenea</taxon>
        <taxon>Strigeidida</taxon>
        <taxon>Schistosomatoidea</taxon>
        <taxon>Schistosomatidae</taxon>
        <taxon>Trichobilharzia</taxon>
    </lineage>
</organism>
<dbReference type="PROSITE" id="PS00367">
    <property type="entry name" value="BH4_AAA_HYDROXYL_1"/>
    <property type="match status" value="1"/>
</dbReference>
<dbReference type="NCBIfam" id="TIGR01270">
    <property type="entry name" value="Trp_5_monoox"/>
    <property type="match status" value="1"/>
</dbReference>
<evidence type="ECO:0000313" key="11">
    <source>
        <dbReference type="WBParaSite" id="TREG1_4100.1"/>
    </source>
</evidence>
<sequence length="494" mass="56891">MFEASILQRQPNENILIESTTSLKESNHRNDNDNDKNRGNLQKMSFILPLKENVKDMILVMKIFADKGVSILHIESRSQKLSDAINSEVKPLEVFIHVKVPLQVSDELVDQLKSFSSNILIVNDHPKLGNTTLNEKVPWFPRYISDLDEVSHHVLMYGKELDCDHPGFKDAEYRKRRIMFADLAFNYKWGEKIPVIEYTETEKKTWGCVYRELTRLYKTKACREFQENLALLQEKAGYNEHDLPQLQVVSDFLKERSGFCLRPVAGYLSARDFLSGLAFRVFYCTQYIRHEKDPFYTPEPDCVHELLGHVPMLADPRFARFSQEIGLASLGTSDEEVKKLATCYFFTIEFGLCRQDDQLKAYGAGLLSSAAELQHALSDKAVVKPFIPEKVMNEECLVTTFQNGYFETTSFELATQQMRDFAKTIKRPFDVHYDPYTQSIEIIKTPGAVAKIIQDLQTELKLTTQSLLKMNEEIVNKKILDSEVHMEDKPTARV</sequence>
<dbReference type="GO" id="GO:0043005">
    <property type="term" value="C:neuron projection"/>
    <property type="evidence" value="ECO:0007669"/>
    <property type="project" value="TreeGrafter"/>
</dbReference>
<protein>
    <recommendedName>
        <fullName evidence="9">Biopterin-dependent aromatic amino acid hydroxylase family profile domain-containing protein</fullName>
    </recommendedName>
</protein>
<dbReference type="PRINTS" id="PR00372">
    <property type="entry name" value="FYWHYDRXLASE"/>
</dbReference>
<dbReference type="PIRSF" id="PIRSF000336">
    <property type="entry name" value="TH"/>
    <property type="match status" value="1"/>
</dbReference>
<dbReference type="PANTHER" id="PTHR11473:SF16">
    <property type="entry name" value="TRYPTOPHAN 5-HYDROXYLASE 2"/>
    <property type="match status" value="1"/>
</dbReference>
<comment type="cofactor">
    <cofactor evidence="1 8">
        <name>Fe(2+)</name>
        <dbReference type="ChEBI" id="CHEBI:29033"/>
    </cofactor>
</comment>
<dbReference type="WBParaSite" id="TREG1_4100.1">
    <property type="protein sequence ID" value="TREG1_4100.1"/>
    <property type="gene ID" value="TREG1_4100"/>
</dbReference>
<evidence type="ECO:0000256" key="1">
    <source>
        <dbReference type="ARBA" id="ARBA00001954"/>
    </source>
</evidence>
<dbReference type="InterPro" id="IPR001273">
    <property type="entry name" value="ArAA_hydroxylase"/>
</dbReference>
<evidence type="ECO:0000256" key="3">
    <source>
        <dbReference type="ARBA" id="ARBA00022723"/>
    </source>
</evidence>
<reference evidence="10" key="1">
    <citation type="submission" date="2022-06" db="EMBL/GenBank/DDBJ databases">
        <authorList>
            <person name="Berger JAMES D."/>
            <person name="Berger JAMES D."/>
        </authorList>
    </citation>
    <scope>NUCLEOTIDE SEQUENCE [LARGE SCALE GENOMIC DNA]</scope>
</reference>
<feature type="domain" description="Biopterin-dependent aromatic amino acid hydroxylase family profile" evidence="9">
    <location>
        <begin position="125"/>
        <end position="471"/>
    </location>
</feature>
<dbReference type="Proteomes" id="UP000050795">
    <property type="component" value="Unassembled WGS sequence"/>
</dbReference>
<evidence type="ECO:0000313" key="10">
    <source>
        <dbReference type="Proteomes" id="UP000050795"/>
    </source>
</evidence>
<evidence type="ECO:0000256" key="7">
    <source>
        <dbReference type="PIRSR" id="PIRSR000336-1"/>
    </source>
</evidence>
<dbReference type="InterPro" id="IPR019773">
    <property type="entry name" value="Tyrosine_3-monooxygenase-like"/>
</dbReference>
<dbReference type="InterPro" id="IPR036329">
    <property type="entry name" value="Aro-AA_hydroxylase_C_sf"/>
</dbReference>
<keyword evidence="3 7" id="KW-0479">Metal-binding</keyword>
<dbReference type="PANTHER" id="PTHR11473">
    <property type="entry name" value="AROMATIC AMINO ACID HYDROXYLASE"/>
    <property type="match status" value="1"/>
</dbReference>
<feature type="binding site" evidence="7">
    <location>
        <position position="309"/>
    </location>
    <ligand>
        <name>Fe cation</name>
        <dbReference type="ChEBI" id="CHEBI:24875"/>
    </ligand>
</feature>
<dbReference type="AlphaFoldDB" id="A0AA85JMW4"/>
<feature type="binding site" evidence="7">
    <location>
        <position position="304"/>
    </location>
    <ligand>
        <name>Fe cation</name>
        <dbReference type="ChEBI" id="CHEBI:24875"/>
    </ligand>
</feature>
<dbReference type="GO" id="GO:0042427">
    <property type="term" value="P:serotonin biosynthetic process"/>
    <property type="evidence" value="ECO:0007669"/>
    <property type="project" value="InterPro"/>
</dbReference>
<accession>A0AA85JMW4</accession>
<dbReference type="FunFam" id="1.10.800.10:FF:000004">
    <property type="entry name" value="Tyrosine 3-monooxygenase"/>
    <property type="match status" value="1"/>
</dbReference>